<feature type="transmembrane region" description="Helical" evidence="8">
    <location>
        <begin position="32"/>
        <end position="51"/>
    </location>
</feature>
<proteinExistence type="inferred from homology"/>
<dbReference type="GO" id="GO:0030424">
    <property type="term" value="C:axon"/>
    <property type="evidence" value="ECO:0007669"/>
    <property type="project" value="TreeGrafter"/>
</dbReference>
<keyword evidence="4 8" id="KW-1133">Transmembrane helix</keyword>
<dbReference type="GO" id="GO:0007165">
    <property type="term" value="P:signal transduction"/>
    <property type="evidence" value="ECO:0007669"/>
    <property type="project" value="UniProtKB-KW"/>
</dbReference>
<dbReference type="OrthoDB" id="6695098at2759"/>
<dbReference type="VEuPathDB" id="VectorBase:CQUJHB014448"/>
<feature type="transmembrane region" description="Helical" evidence="8">
    <location>
        <begin position="226"/>
        <end position="249"/>
    </location>
</feature>
<dbReference type="GO" id="GO:0030425">
    <property type="term" value="C:dendrite"/>
    <property type="evidence" value="ECO:0007669"/>
    <property type="project" value="TreeGrafter"/>
</dbReference>
<comment type="subcellular location">
    <subcellularLocation>
        <location evidence="1 8">Cell membrane</location>
        <topology evidence="1 8">Multi-pass membrane protein</topology>
    </subcellularLocation>
</comment>
<comment type="similarity">
    <text evidence="8">Belongs to the insect chemoreceptor superfamily. Gustatory receptor (GR) family.</text>
</comment>
<dbReference type="EnsemblMetazoa" id="CPIJ008847-RD">
    <property type="protein sequence ID" value="CPIJ008847-PD"/>
    <property type="gene ID" value="CPIJ008847"/>
</dbReference>
<reference evidence="9" key="1">
    <citation type="submission" date="2020-05" db="UniProtKB">
        <authorList>
            <consortium name="EnsemblMetazoa"/>
        </authorList>
    </citation>
    <scope>IDENTIFICATION</scope>
    <source>
        <strain evidence="9">JHB</strain>
    </source>
</reference>
<evidence type="ECO:0000256" key="3">
    <source>
        <dbReference type="ARBA" id="ARBA00022692"/>
    </source>
</evidence>
<accession>A0A1S4JNG3</accession>
<evidence type="ECO:0000256" key="1">
    <source>
        <dbReference type="ARBA" id="ARBA00004651"/>
    </source>
</evidence>
<dbReference type="Pfam" id="PF08395">
    <property type="entry name" value="7tm_7"/>
    <property type="match status" value="1"/>
</dbReference>
<keyword evidence="3 8" id="KW-0812">Transmembrane</keyword>
<keyword evidence="5 8" id="KW-0472">Membrane</keyword>
<organism evidence="9 10">
    <name type="scientific">Culex quinquefasciatus</name>
    <name type="common">Southern house mosquito</name>
    <name type="synonym">Culex pungens</name>
    <dbReference type="NCBI Taxonomy" id="7176"/>
    <lineage>
        <taxon>Eukaryota</taxon>
        <taxon>Metazoa</taxon>
        <taxon>Ecdysozoa</taxon>
        <taxon>Arthropoda</taxon>
        <taxon>Hexapoda</taxon>
        <taxon>Insecta</taxon>
        <taxon>Pterygota</taxon>
        <taxon>Neoptera</taxon>
        <taxon>Endopterygota</taxon>
        <taxon>Diptera</taxon>
        <taxon>Nematocera</taxon>
        <taxon>Culicoidea</taxon>
        <taxon>Culicidae</taxon>
        <taxon>Culicinae</taxon>
        <taxon>Culicini</taxon>
        <taxon>Culex</taxon>
        <taxon>Culex</taxon>
    </lineage>
</organism>
<evidence type="ECO:0000256" key="7">
    <source>
        <dbReference type="ARBA" id="ARBA00023224"/>
    </source>
</evidence>
<evidence type="ECO:0000256" key="4">
    <source>
        <dbReference type="ARBA" id="ARBA00022989"/>
    </source>
</evidence>
<feature type="transmembrane region" description="Helical" evidence="8">
    <location>
        <begin position="159"/>
        <end position="182"/>
    </location>
</feature>
<dbReference type="GO" id="GO:0050909">
    <property type="term" value="P:sensory perception of taste"/>
    <property type="evidence" value="ECO:0007669"/>
    <property type="project" value="InterPro"/>
</dbReference>
<dbReference type="PANTHER" id="PTHR21143:SF134">
    <property type="entry name" value="GUSTATORY RECEPTOR"/>
    <property type="match status" value="1"/>
</dbReference>
<dbReference type="GO" id="GO:0008049">
    <property type="term" value="P:male courtship behavior"/>
    <property type="evidence" value="ECO:0007669"/>
    <property type="project" value="TreeGrafter"/>
</dbReference>
<feature type="transmembrane region" description="Helical" evidence="8">
    <location>
        <begin position="126"/>
        <end position="147"/>
    </location>
</feature>
<keyword evidence="6 8" id="KW-0675">Receptor</keyword>
<keyword evidence="2 8" id="KW-1003">Cell membrane</keyword>
<keyword evidence="10" id="KW-1185">Reference proteome</keyword>
<dbReference type="PANTHER" id="PTHR21143">
    <property type="entry name" value="INVERTEBRATE GUSTATORY RECEPTOR"/>
    <property type="match status" value="1"/>
</dbReference>
<sequence length="381" mass="43804">MQDDPFGVIFKASNILVHIPVNFDKASGHYHFSSRFFLIINIAFFVIVQTCHRNMYDYGTRISVSTIMYIIDDQLSYCLHYSMTLNGVLQSGNIYKFLNMLNTLRQKNRSDFGGPQYKRMKSTITWFLALSIIFRFGIHCVFQWGIGIVSTAEALLIELFSAMLAIASDTYFILINSILIVLRTELRFINDLLKHIKSPEQVRVLSKAHMDLLPLMQLFMKCFAMPVLYCIMMLFFEGTILLFQLYVLTNSSDGDYSLMEIFYYVIWYVPFAFKLIITMHQAASTSNQANEAALSTRHFDDYSMKNTKLAKQINKFLLKNLHQKKKFSAFGFFNIDNSVIYTVFSSIITYLVILIQFKQLENDLTHGNSGNETISAAGGST</sequence>
<dbReference type="AlphaFoldDB" id="A0A1S4JNG3"/>
<dbReference type="GO" id="GO:0007635">
    <property type="term" value="P:chemosensory behavior"/>
    <property type="evidence" value="ECO:0007669"/>
    <property type="project" value="TreeGrafter"/>
</dbReference>
<comment type="function">
    <text evidence="8">Gustatory receptor which mediates acceptance or avoidance behavior, depending on its substrates.</text>
</comment>
<evidence type="ECO:0000313" key="10">
    <source>
        <dbReference type="Proteomes" id="UP000002320"/>
    </source>
</evidence>
<evidence type="ECO:0000313" key="9">
    <source>
        <dbReference type="EnsemblMetazoa" id="CPIJ008847-PD"/>
    </source>
</evidence>
<feature type="transmembrane region" description="Helical" evidence="8">
    <location>
        <begin position="339"/>
        <end position="357"/>
    </location>
</feature>
<evidence type="ECO:0000256" key="5">
    <source>
        <dbReference type="ARBA" id="ARBA00023136"/>
    </source>
</evidence>
<protein>
    <recommendedName>
        <fullName evidence="8">Gustatory receptor</fullName>
    </recommendedName>
</protein>
<evidence type="ECO:0000256" key="6">
    <source>
        <dbReference type="ARBA" id="ARBA00023170"/>
    </source>
</evidence>
<dbReference type="Proteomes" id="UP000002320">
    <property type="component" value="Unassembled WGS sequence"/>
</dbReference>
<evidence type="ECO:0000256" key="8">
    <source>
        <dbReference type="RuleBase" id="RU363108"/>
    </source>
</evidence>
<dbReference type="GO" id="GO:0005886">
    <property type="term" value="C:plasma membrane"/>
    <property type="evidence" value="ECO:0007669"/>
    <property type="project" value="UniProtKB-SubCell"/>
</dbReference>
<dbReference type="VEuPathDB" id="VectorBase:CPIJ008847"/>
<dbReference type="GO" id="GO:0043025">
    <property type="term" value="C:neuronal cell body"/>
    <property type="evidence" value="ECO:0007669"/>
    <property type="project" value="TreeGrafter"/>
</dbReference>
<name>A0A1S4JNG3_CULQU</name>
<dbReference type="InterPro" id="IPR013604">
    <property type="entry name" value="7TM_chemorcpt"/>
</dbReference>
<keyword evidence="7 8" id="KW-0807">Transducer</keyword>
<comment type="caution">
    <text evidence="8">Lacks conserved residue(s) required for the propagation of feature annotation.</text>
</comment>
<evidence type="ECO:0000256" key="2">
    <source>
        <dbReference type="ARBA" id="ARBA00022475"/>
    </source>
</evidence>
<feature type="transmembrane region" description="Helical" evidence="8">
    <location>
        <begin position="261"/>
        <end position="277"/>
    </location>
</feature>